<feature type="transmembrane region" description="Helical" evidence="9">
    <location>
        <begin position="247"/>
        <end position="266"/>
    </location>
</feature>
<feature type="transmembrane region" description="Helical" evidence="9">
    <location>
        <begin position="109"/>
        <end position="129"/>
    </location>
</feature>
<feature type="transmembrane region" description="Helical" evidence="9">
    <location>
        <begin position="473"/>
        <end position="495"/>
    </location>
</feature>
<evidence type="ECO:0000256" key="2">
    <source>
        <dbReference type="ARBA" id="ARBA00008807"/>
    </source>
</evidence>
<dbReference type="EMBL" id="KN880555">
    <property type="protein sequence ID" value="KIY66407.1"/>
    <property type="molecule type" value="Genomic_DNA"/>
</dbReference>
<keyword evidence="8 9" id="KW-0472">Membrane</keyword>
<dbReference type="Pfam" id="PF03169">
    <property type="entry name" value="OPT"/>
    <property type="match status" value="1"/>
</dbReference>
<evidence type="ECO:0000313" key="11">
    <source>
        <dbReference type="Proteomes" id="UP000054007"/>
    </source>
</evidence>
<keyword evidence="4 9" id="KW-0812">Transmembrane</keyword>
<accession>A0A0D7B7F1</accession>
<keyword evidence="7 9" id="KW-1133">Transmembrane helix</keyword>
<evidence type="ECO:0000256" key="5">
    <source>
        <dbReference type="ARBA" id="ARBA00022856"/>
    </source>
</evidence>
<dbReference type="OrthoDB" id="9986677at2759"/>
<dbReference type="InterPro" id="IPR004813">
    <property type="entry name" value="OPT"/>
</dbReference>
<feature type="transmembrane region" description="Helical" evidence="9">
    <location>
        <begin position="540"/>
        <end position="559"/>
    </location>
</feature>
<gene>
    <name evidence="10" type="ORF">CYLTODRAFT_431786</name>
</gene>
<keyword evidence="3" id="KW-0813">Transport</keyword>
<dbReference type="GO" id="GO:0016020">
    <property type="term" value="C:membrane"/>
    <property type="evidence" value="ECO:0007669"/>
    <property type="project" value="UniProtKB-SubCell"/>
</dbReference>
<keyword evidence="5" id="KW-0571">Peptide transport</keyword>
<evidence type="ECO:0000256" key="1">
    <source>
        <dbReference type="ARBA" id="ARBA00004141"/>
    </source>
</evidence>
<feature type="transmembrane region" description="Helical" evidence="9">
    <location>
        <begin position="507"/>
        <end position="528"/>
    </location>
</feature>
<evidence type="ECO:0000313" key="10">
    <source>
        <dbReference type="EMBL" id="KIY66407.1"/>
    </source>
</evidence>
<dbReference type="InterPro" id="IPR004648">
    <property type="entry name" value="Oligpept_transpt"/>
</dbReference>
<evidence type="ECO:0000256" key="7">
    <source>
        <dbReference type="ARBA" id="ARBA00022989"/>
    </source>
</evidence>
<keyword evidence="11" id="KW-1185">Reference proteome</keyword>
<name>A0A0D7B7F1_9AGAR</name>
<comment type="similarity">
    <text evidence="2">Belongs to the oligopeptide OPT transporter family.</text>
</comment>
<feature type="transmembrane region" description="Helical" evidence="9">
    <location>
        <begin position="390"/>
        <end position="413"/>
    </location>
</feature>
<evidence type="ECO:0000256" key="9">
    <source>
        <dbReference type="SAM" id="Phobius"/>
    </source>
</evidence>
<keyword evidence="6" id="KW-0653">Protein transport</keyword>
<evidence type="ECO:0000256" key="6">
    <source>
        <dbReference type="ARBA" id="ARBA00022927"/>
    </source>
</evidence>
<evidence type="ECO:0000256" key="4">
    <source>
        <dbReference type="ARBA" id="ARBA00022692"/>
    </source>
</evidence>
<feature type="transmembrane region" description="Helical" evidence="9">
    <location>
        <begin position="615"/>
        <end position="636"/>
    </location>
</feature>
<dbReference type="Proteomes" id="UP000054007">
    <property type="component" value="Unassembled WGS sequence"/>
</dbReference>
<dbReference type="GO" id="GO:0035673">
    <property type="term" value="F:oligopeptide transmembrane transporter activity"/>
    <property type="evidence" value="ECO:0007669"/>
    <property type="project" value="InterPro"/>
</dbReference>
<dbReference type="PANTHER" id="PTHR22601">
    <property type="entry name" value="ISP4 LIKE PROTEIN"/>
    <property type="match status" value="1"/>
</dbReference>
<proteinExistence type="inferred from homology"/>
<feature type="transmembrane region" description="Helical" evidence="9">
    <location>
        <begin position="314"/>
        <end position="343"/>
    </location>
</feature>
<dbReference type="NCBIfam" id="TIGR00727">
    <property type="entry name" value="ISP4_OPT"/>
    <property type="match status" value="1"/>
</dbReference>
<dbReference type="AlphaFoldDB" id="A0A0D7B7F1"/>
<feature type="transmembrane region" description="Helical" evidence="9">
    <location>
        <begin position="581"/>
        <end position="603"/>
    </location>
</feature>
<protein>
    <submittedName>
        <fullName evidence="10">OPT superfamily oligopeptide transporter</fullName>
    </submittedName>
</protein>
<feature type="transmembrane region" description="Helical" evidence="9">
    <location>
        <begin position="175"/>
        <end position="194"/>
    </location>
</feature>
<dbReference type="GO" id="GO:0015031">
    <property type="term" value="P:protein transport"/>
    <property type="evidence" value="ECO:0007669"/>
    <property type="project" value="UniProtKB-KW"/>
</dbReference>
<dbReference type="NCBIfam" id="TIGR00728">
    <property type="entry name" value="OPT_sfam"/>
    <property type="match status" value="1"/>
</dbReference>
<sequence length="691" mass="77113">MPASTLRAWVLGIFWAIVFPGMNQFLYFRYPSVSINGLVAQLIVYPFGRAWARFMPAVRICGVSVNPGPFTIKEHVLVTVMAGVGASSAYATGIVAVQRVYYNTVHPFSYQWLLVMSTQLIGFSMGGIARRFLVSPPSMIWPNTLVQCALFNTLHSQTYSGIGSRVGKGITREMYFLWVFVAAVIWYFVPGYLFQGLRYVCWIAPNNAKVNQLFGYKSGLGFSILTFDWNQIAYIGSPLATPWWAEANVAAGFLIFYWGLAPILYYKNVFNSQYLPMTDNVAYDDTAMQYNHTRILNAAGDGLDATAYDAYSPVYLPICFALSYGLAFASIASTIPHSLLYFSKPIVVHFKRSLREPPDVHAKLMKVYPQSITFAFACLCTQLWPGGLTIWALVIALLIGIVYVIPIGMIQAVTNRQIGLNVMTELIIGFILPGKPTAMMMYTYGYISMSQAMQFTADLKLGHYMKIPPRSMFWCQIVSTMIAGTVQLGVQSWLFSNIPDICTPTQANGFTCPSMHVFATASIIWGLVGPGRVTDADCVALCFFFVLGALLPIILWGITRKWRNTILNYVNFPLIFSGIDWIPPAGAVNYVPWAIIGFLFQYVVRRRAFSYWAKYNYVLSAALDAGTGIGVILVFFCLQYPLNGRLGASSVQNWWGNTVFRDTYDWKRVPLRGLGLGQKFGSSGPQMSRES</sequence>
<evidence type="ECO:0000256" key="8">
    <source>
        <dbReference type="ARBA" id="ARBA00023136"/>
    </source>
</evidence>
<reference evidence="10 11" key="1">
    <citation type="journal article" date="2015" name="Fungal Genet. Biol.">
        <title>Evolution of novel wood decay mechanisms in Agaricales revealed by the genome sequences of Fistulina hepatica and Cylindrobasidium torrendii.</title>
        <authorList>
            <person name="Floudas D."/>
            <person name="Held B.W."/>
            <person name="Riley R."/>
            <person name="Nagy L.G."/>
            <person name="Koehler G."/>
            <person name="Ransdell A.S."/>
            <person name="Younus H."/>
            <person name="Chow J."/>
            <person name="Chiniquy J."/>
            <person name="Lipzen A."/>
            <person name="Tritt A."/>
            <person name="Sun H."/>
            <person name="Haridas S."/>
            <person name="LaButti K."/>
            <person name="Ohm R.A."/>
            <person name="Kues U."/>
            <person name="Blanchette R.A."/>
            <person name="Grigoriev I.V."/>
            <person name="Minto R.E."/>
            <person name="Hibbett D.S."/>
        </authorList>
    </citation>
    <scope>NUCLEOTIDE SEQUENCE [LARGE SCALE GENOMIC DNA]</scope>
    <source>
        <strain evidence="10 11">FP15055 ss-10</strain>
    </source>
</reference>
<feature type="transmembrane region" description="Helical" evidence="9">
    <location>
        <begin position="6"/>
        <end position="28"/>
    </location>
</feature>
<evidence type="ECO:0000256" key="3">
    <source>
        <dbReference type="ARBA" id="ARBA00022448"/>
    </source>
</evidence>
<feature type="transmembrane region" description="Helical" evidence="9">
    <location>
        <begin position="76"/>
        <end position="97"/>
    </location>
</feature>
<organism evidence="10 11">
    <name type="scientific">Cylindrobasidium torrendii FP15055 ss-10</name>
    <dbReference type="NCBI Taxonomy" id="1314674"/>
    <lineage>
        <taxon>Eukaryota</taxon>
        <taxon>Fungi</taxon>
        <taxon>Dikarya</taxon>
        <taxon>Basidiomycota</taxon>
        <taxon>Agaricomycotina</taxon>
        <taxon>Agaricomycetes</taxon>
        <taxon>Agaricomycetidae</taxon>
        <taxon>Agaricales</taxon>
        <taxon>Marasmiineae</taxon>
        <taxon>Physalacriaceae</taxon>
        <taxon>Cylindrobasidium</taxon>
    </lineage>
</organism>
<comment type="subcellular location">
    <subcellularLocation>
        <location evidence="1">Membrane</location>
        <topology evidence="1">Multi-pass membrane protein</topology>
    </subcellularLocation>
</comment>